<feature type="domain" description="Beta galactosidase small chain/" evidence="11">
    <location>
        <begin position="763"/>
        <end position="1038"/>
    </location>
</feature>
<keyword evidence="10" id="KW-0732">Signal</keyword>
<evidence type="ECO:0000256" key="3">
    <source>
        <dbReference type="ARBA" id="ARBA00007401"/>
    </source>
</evidence>
<dbReference type="EC" id="3.2.1.23" evidence="4 9"/>
<evidence type="ECO:0000256" key="4">
    <source>
        <dbReference type="ARBA" id="ARBA00012756"/>
    </source>
</evidence>
<dbReference type="InterPro" id="IPR023232">
    <property type="entry name" value="Glyco_hydro_2_AS"/>
</dbReference>
<dbReference type="Pfam" id="PF16353">
    <property type="entry name" value="LacZ_4"/>
    <property type="match status" value="1"/>
</dbReference>
<dbReference type="InterPro" id="IPR050347">
    <property type="entry name" value="Bact_Beta-galactosidase"/>
</dbReference>
<dbReference type="InterPro" id="IPR013783">
    <property type="entry name" value="Ig-like_fold"/>
</dbReference>
<dbReference type="PROSITE" id="PS00608">
    <property type="entry name" value="GLYCOSYL_HYDROL_F2_2"/>
    <property type="match status" value="1"/>
</dbReference>
<dbReference type="Gene3D" id="2.60.120.260">
    <property type="entry name" value="Galactose-binding domain-like"/>
    <property type="match status" value="1"/>
</dbReference>
<evidence type="ECO:0000259" key="11">
    <source>
        <dbReference type="SMART" id="SM01038"/>
    </source>
</evidence>
<evidence type="ECO:0000313" key="12">
    <source>
        <dbReference type="EMBL" id="NGP89069.1"/>
    </source>
</evidence>
<dbReference type="Gene3D" id="3.20.20.80">
    <property type="entry name" value="Glycosidases"/>
    <property type="match status" value="1"/>
</dbReference>
<dbReference type="PROSITE" id="PS00719">
    <property type="entry name" value="GLYCOSYL_HYDROL_F2_1"/>
    <property type="match status" value="1"/>
</dbReference>
<dbReference type="PANTHER" id="PTHR46323">
    <property type="entry name" value="BETA-GALACTOSIDASE"/>
    <property type="match status" value="1"/>
</dbReference>
<dbReference type="InterPro" id="IPR004199">
    <property type="entry name" value="B-gal_small/dom_5"/>
</dbReference>
<dbReference type="PANTHER" id="PTHR46323:SF2">
    <property type="entry name" value="BETA-GALACTOSIDASE"/>
    <property type="match status" value="1"/>
</dbReference>
<keyword evidence="7 9" id="KW-0326">Glycosidase</keyword>
<accession>A0A6M1T4S4</accession>
<evidence type="ECO:0000256" key="7">
    <source>
        <dbReference type="ARBA" id="ARBA00023295"/>
    </source>
</evidence>
<dbReference type="InterPro" id="IPR014718">
    <property type="entry name" value="GH-type_carb-bd"/>
</dbReference>
<dbReference type="SUPFAM" id="SSF74650">
    <property type="entry name" value="Galactose mutarotase-like"/>
    <property type="match status" value="1"/>
</dbReference>
<gene>
    <name evidence="12" type="ORF">G3569_11960</name>
</gene>
<proteinExistence type="inferred from homology"/>
<keyword evidence="13" id="KW-1185">Reference proteome</keyword>
<dbReference type="Pfam" id="PF02837">
    <property type="entry name" value="Glyco_hydro_2_N"/>
    <property type="match status" value="1"/>
</dbReference>
<reference evidence="12 13" key="1">
    <citation type="submission" date="2020-02" db="EMBL/GenBank/DDBJ databases">
        <title>Aliifodinibius halophilus 2W32, complete genome.</title>
        <authorList>
            <person name="Li Y."/>
            <person name="Wu S."/>
        </authorList>
    </citation>
    <scope>NUCLEOTIDE SEQUENCE [LARGE SCALE GENOMIC DNA]</scope>
    <source>
        <strain evidence="12 13">2W32</strain>
    </source>
</reference>
<dbReference type="InterPro" id="IPR006103">
    <property type="entry name" value="Glyco_hydro_2_cat"/>
</dbReference>
<comment type="catalytic activity">
    <reaction evidence="1 9">
        <text>Hydrolysis of terminal non-reducing beta-D-galactose residues in beta-D-galactosides.</text>
        <dbReference type="EC" id="3.2.1.23"/>
    </reaction>
</comment>
<feature type="signal peptide" evidence="10">
    <location>
        <begin position="1"/>
        <end position="21"/>
    </location>
</feature>
<dbReference type="InterPro" id="IPR023230">
    <property type="entry name" value="Glyco_hydro_2_CS"/>
</dbReference>
<dbReference type="InterPro" id="IPR032312">
    <property type="entry name" value="LacZ_4"/>
</dbReference>
<sequence>MLKIRATLVLSLIFLVFTVHSATSQSSNDWEDPSMFQENRMAPHAPVFPFSSKSDALAATMSESANYKSLNGSWKFNWVKKPADRPKTFYNPSYSVEEWDEITVPGNWELQGFGTPIYTDVEYPFPANPPFIPSDYNPVGSYRRSFSVPADWKKKNIVLHIGAAKSAMYVWVNGEKVGYSQGSKTPAEFDITPHLKEGENTLALQIFRWSDGAYLEGQDYWKVSGIERDVYLYARPKLHIKDLEHRASLVDDYTNGKIEVKTDLANNAKDVQEGTLGVQLLTDDGETAFKKQKSYSINTEKSKSITVSAKVPNPKAWTAETPNLYTLLVTLKDEDGDTAEVVQSKVGFRSVEIKNGQLQVNGKPIYLRGVNRHEHDPVTGNYLSTEQMVKDIKLMKQFNINAVRASHYPNDPRWYELTDKYGLYVIDEANVETHGLQTHPDGFAAIADNPDWKAAIMDRTKRMVERDKNHPSIIIWSQGNESGFGSNFKAGYRWIKQRDPSRPVQYEPAWRTEYTDIAAPMYHQIEEMLEYVDDGVRQKPMILCEYAHAMGNSVGNLQDYWEVMKSHQNFQGGFIWDWVDQALLKRNEEGEKYWAYGGDYPEPIPNDSNFVANGLVQADRSLKPHIWEVKKVYQPINFEKLDLPTGKIKVSNEYGFRNLNEFELSWIIEENGEVIQSGTLPAVDLPGGKSTQLTIPYTNITPKPGAEYLLKIRAQSRNERPLVPKGHTIAWEQFKLPFANPQAPVDLSKMPKVIPDADEQFQYVKGDKFRVGFSTDTGLLSSIQVEGNELLKAPLEPGFWRPPTDNDLGNGMPQRSGIWKAAWDRAKLTKLRYGKVAPQLMKVKATYVLSQLRAQYKIIYNVYGNGQIDIAAHFEPGNTRLPELPRFGMNMQMPVRYEQVEWYGRGPHESYSDRKSGAAIDRYSGSVYEQYHVYVRPQETGNKTDVRWFSLTDETGQGLRFEGAPTVNASFYPFPTSMLGYRKGGPNRHITDVTPTDIITVNIDKAQMGVGGDDSWGARPHPEYRLPAKSYRYSFSIMILNQ</sequence>
<dbReference type="Pfam" id="PF02836">
    <property type="entry name" value="Glyco_hydro_2_C"/>
    <property type="match status" value="1"/>
</dbReference>
<dbReference type="Gene3D" id="2.60.40.10">
    <property type="entry name" value="Immunoglobulins"/>
    <property type="match status" value="2"/>
</dbReference>
<dbReference type="SUPFAM" id="SSF49303">
    <property type="entry name" value="beta-Galactosidase/glucuronidase domain"/>
    <property type="match status" value="2"/>
</dbReference>
<dbReference type="GO" id="GO:0004565">
    <property type="term" value="F:beta-galactosidase activity"/>
    <property type="evidence" value="ECO:0007669"/>
    <property type="project" value="UniProtKB-EC"/>
</dbReference>
<dbReference type="Pfam" id="PF02929">
    <property type="entry name" value="Bgal_small_N"/>
    <property type="match status" value="1"/>
</dbReference>
<dbReference type="GO" id="GO:0009341">
    <property type="term" value="C:beta-galactosidase complex"/>
    <property type="evidence" value="ECO:0007669"/>
    <property type="project" value="InterPro"/>
</dbReference>
<comment type="cofactor">
    <cofactor evidence="2">
        <name>Na(+)</name>
        <dbReference type="ChEBI" id="CHEBI:29101"/>
    </cofactor>
</comment>
<name>A0A6M1T4S4_9BACT</name>
<evidence type="ECO:0000256" key="9">
    <source>
        <dbReference type="RuleBase" id="RU361154"/>
    </source>
</evidence>
<comment type="caution">
    <text evidence="12">The sequence shown here is derived from an EMBL/GenBank/DDBJ whole genome shotgun (WGS) entry which is preliminary data.</text>
</comment>
<evidence type="ECO:0000256" key="5">
    <source>
        <dbReference type="ARBA" id="ARBA00013303"/>
    </source>
</evidence>
<evidence type="ECO:0000256" key="1">
    <source>
        <dbReference type="ARBA" id="ARBA00001412"/>
    </source>
</evidence>
<dbReference type="EMBL" id="JAALLS010000015">
    <property type="protein sequence ID" value="NGP89069.1"/>
    <property type="molecule type" value="Genomic_DNA"/>
</dbReference>
<evidence type="ECO:0000256" key="2">
    <source>
        <dbReference type="ARBA" id="ARBA00001959"/>
    </source>
</evidence>
<evidence type="ECO:0000256" key="6">
    <source>
        <dbReference type="ARBA" id="ARBA00022801"/>
    </source>
</evidence>
<evidence type="ECO:0000256" key="10">
    <source>
        <dbReference type="SAM" id="SignalP"/>
    </source>
</evidence>
<feature type="chain" id="PRO_5026989940" description="Beta-galactosidase" evidence="10">
    <location>
        <begin position="22"/>
        <end position="1042"/>
    </location>
</feature>
<dbReference type="Pfam" id="PF00703">
    <property type="entry name" value="Glyco_hydro_2"/>
    <property type="match status" value="1"/>
</dbReference>
<dbReference type="InterPro" id="IPR006102">
    <property type="entry name" value="Ig-like_GH2"/>
</dbReference>
<dbReference type="FunFam" id="3.20.20.80:FF:000018">
    <property type="entry name" value="Beta-galactosidase"/>
    <property type="match status" value="1"/>
</dbReference>
<dbReference type="InterPro" id="IPR036156">
    <property type="entry name" value="Beta-gal/glucu_dom_sf"/>
</dbReference>
<evidence type="ECO:0000256" key="8">
    <source>
        <dbReference type="ARBA" id="ARBA00032230"/>
    </source>
</evidence>
<dbReference type="Gene3D" id="2.70.98.10">
    <property type="match status" value="1"/>
</dbReference>
<dbReference type="AlphaFoldDB" id="A0A6M1T4S4"/>
<dbReference type="PRINTS" id="PR00132">
    <property type="entry name" value="GLHYDRLASE2"/>
</dbReference>
<dbReference type="InterPro" id="IPR011013">
    <property type="entry name" value="Gal_mutarotase_sf_dom"/>
</dbReference>
<organism evidence="12 13">
    <name type="scientific">Fodinibius halophilus</name>
    <dbReference type="NCBI Taxonomy" id="1736908"/>
    <lineage>
        <taxon>Bacteria</taxon>
        <taxon>Pseudomonadati</taxon>
        <taxon>Balneolota</taxon>
        <taxon>Balneolia</taxon>
        <taxon>Balneolales</taxon>
        <taxon>Balneolaceae</taxon>
        <taxon>Fodinibius</taxon>
    </lineage>
</organism>
<dbReference type="SUPFAM" id="SSF51445">
    <property type="entry name" value="(Trans)glycosidases"/>
    <property type="match status" value="1"/>
</dbReference>
<protein>
    <recommendedName>
        <fullName evidence="5 9">Beta-galactosidase</fullName>
        <ecNumber evidence="4 9">3.2.1.23</ecNumber>
    </recommendedName>
    <alternativeName>
        <fullName evidence="8 9">Lactase</fullName>
    </alternativeName>
</protein>
<dbReference type="InterPro" id="IPR006104">
    <property type="entry name" value="Glyco_hydro_2_N"/>
</dbReference>
<evidence type="ECO:0000313" key="13">
    <source>
        <dbReference type="Proteomes" id="UP000479132"/>
    </source>
</evidence>
<comment type="similarity">
    <text evidence="3 9">Belongs to the glycosyl hydrolase 2 family.</text>
</comment>
<dbReference type="SMART" id="SM01038">
    <property type="entry name" value="Bgal_small_N"/>
    <property type="match status" value="1"/>
</dbReference>
<dbReference type="InterPro" id="IPR017853">
    <property type="entry name" value="GH"/>
</dbReference>
<dbReference type="InterPro" id="IPR008979">
    <property type="entry name" value="Galactose-bd-like_sf"/>
</dbReference>
<dbReference type="Proteomes" id="UP000479132">
    <property type="component" value="Unassembled WGS sequence"/>
</dbReference>
<dbReference type="GO" id="GO:0005990">
    <property type="term" value="P:lactose catabolic process"/>
    <property type="evidence" value="ECO:0007669"/>
    <property type="project" value="TreeGrafter"/>
</dbReference>
<dbReference type="SUPFAM" id="SSF49785">
    <property type="entry name" value="Galactose-binding domain-like"/>
    <property type="match status" value="1"/>
</dbReference>
<dbReference type="GO" id="GO:0030246">
    <property type="term" value="F:carbohydrate binding"/>
    <property type="evidence" value="ECO:0007669"/>
    <property type="project" value="InterPro"/>
</dbReference>
<keyword evidence="6 9" id="KW-0378">Hydrolase</keyword>
<dbReference type="InterPro" id="IPR006101">
    <property type="entry name" value="Glyco_hydro_2"/>
</dbReference>